<dbReference type="EMBL" id="MSFL01000008">
    <property type="protein sequence ID" value="PWY85912.1"/>
    <property type="molecule type" value="Genomic_DNA"/>
</dbReference>
<dbReference type="GeneID" id="37060938"/>
<dbReference type="AlphaFoldDB" id="A0A317WKT7"/>
<proteinExistence type="predicted"/>
<dbReference type="VEuPathDB" id="FungiDB:BO70DRAFT_217890"/>
<dbReference type="RefSeq" id="XP_025400464.1">
    <property type="nucleotide sequence ID" value="XM_025538701.1"/>
</dbReference>
<dbReference type="STRING" id="1448321.A0A317WKT7"/>
<reference evidence="1 2" key="1">
    <citation type="submission" date="2016-12" db="EMBL/GenBank/DDBJ databases">
        <title>The genomes of Aspergillus section Nigri reveals drivers in fungal speciation.</title>
        <authorList>
            <consortium name="DOE Joint Genome Institute"/>
            <person name="Vesth T.C."/>
            <person name="Nybo J."/>
            <person name="Theobald S."/>
            <person name="Brandl J."/>
            <person name="Frisvad J.C."/>
            <person name="Nielsen K.F."/>
            <person name="Lyhne E.K."/>
            <person name="Kogle M.E."/>
            <person name="Kuo A."/>
            <person name="Riley R."/>
            <person name="Clum A."/>
            <person name="Nolan M."/>
            <person name="Lipzen A."/>
            <person name="Salamov A."/>
            <person name="Henrissat B."/>
            <person name="Wiebenga A."/>
            <person name="De Vries R.P."/>
            <person name="Grigoriev I.V."/>
            <person name="Mortensen U.H."/>
            <person name="Andersen M.R."/>
            <person name="Baker S.E."/>
        </authorList>
    </citation>
    <scope>NUCLEOTIDE SEQUENCE [LARGE SCALE GENOMIC DNA]</scope>
    <source>
        <strain evidence="1 2">CBS 117.55</strain>
    </source>
</reference>
<accession>A0A317WKT7</accession>
<comment type="caution">
    <text evidence="1">The sequence shown here is derived from an EMBL/GenBank/DDBJ whole genome shotgun (WGS) entry which is preliminary data.</text>
</comment>
<sequence length="86" mass="10018">MTLMVFESLDMKPNRHAAAEVETILLQRTEVDRKISLRDFVGPEADWQKTEKAKALFEQIKAQKTSKNMCERRKKELDPVWSLADP</sequence>
<protein>
    <submittedName>
        <fullName evidence="1">Uncharacterized protein</fullName>
    </submittedName>
</protein>
<dbReference type="Proteomes" id="UP000247233">
    <property type="component" value="Unassembled WGS sequence"/>
</dbReference>
<evidence type="ECO:0000313" key="2">
    <source>
        <dbReference type="Proteomes" id="UP000247233"/>
    </source>
</evidence>
<name>A0A317WKT7_9EURO</name>
<evidence type="ECO:0000313" key="1">
    <source>
        <dbReference type="EMBL" id="PWY85912.1"/>
    </source>
</evidence>
<organism evidence="1 2">
    <name type="scientific">Aspergillus heteromorphus CBS 117.55</name>
    <dbReference type="NCBI Taxonomy" id="1448321"/>
    <lineage>
        <taxon>Eukaryota</taxon>
        <taxon>Fungi</taxon>
        <taxon>Dikarya</taxon>
        <taxon>Ascomycota</taxon>
        <taxon>Pezizomycotina</taxon>
        <taxon>Eurotiomycetes</taxon>
        <taxon>Eurotiomycetidae</taxon>
        <taxon>Eurotiales</taxon>
        <taxon>Aspergillaceae</taxon>
        <taxon>Aspergillus</taxon>
        <taxon>Aspergillus subgen. Circumdati</taxon>
    </lineage>
</organism>
<keyword evidence="2" id="KW-1185">Reference proteome</keyword>
<dbReference type="OrthoDB" id="5386595at2759"/>
<gene>
    <name evidence="1" type="ORF">BO70DRAFT_217890</name>
</gene>